<name>A0AAW1PC69_9CHLO</name>
<accession>A0AAW1PC69</accession>
<evidence type="ECO:0000313" key="2">
    <source>
        <dbReference type="Proteomes" id="UP001465755"/>
    </source>
</evidence>
<keyword evidence="2" id="KW-1185">Reference proteome</keyword>
<evidence type="ECO:0000313" key="1">
    <source>
        <dbReference type="EMBL" id="KAK9806492.1"/>
    </source>
</evidence>
<dbReference type="Proteomes" id="UP001465755">
    <property type="component" value="Unassembled WGS sequence"/>
</dbReference>
<protein>
    <submittedName>
        <fullName evidence="1">Uncharacterized protein</fullName>
    </submittedName>
</protein>
<organism evidence="1 2">
    <name type="scientific">Symbiochloris irregularis</name>
    <dbReference type="NCBI Taxonomy" id="706552"/>
    <lineage>
        <taxon>Eukaryota</taxon>
        <taxon>Viridiplantae</taxon>
        <taxon>Chlorophyta</taxon>
        <taxon>core chlorophytes</taxon>
        <taxon>Trebouxiophyceae</taxon>
        <taxon>Trebouxiales</taxon>
        <taxon>Trebouxiaceae</taxon>
        <taxon>Symbiochloris</taxon>
    </lineage>
</organism>
<proteinExistence type="predicted"/>
<dbReference type="AlphaFoldDB" id="A0AAW1PC69"/>
<comment type="caution">
    <text evidence="1">The sequence shown here is derived from an EMBL/GenBank/DDBJ whole genome shotgun (WGS) entry which is preliminary data.</text>
</comment>
<dbReference type="EMBL" id="JALJOQ010000037">
    <property type="protein sequence ID" value="KAK9806492.1"/>
    <property type="molecule type" value="Genomic_DNA"/>
</dbReference>
<gene>
    <name evidence="1" type="ORF">WJX73_002779</name>
</gene>
<reference evidence="1 2" key="1">
    <citation type="journal article" date="2024" name="Nat. Commun.">
        <title>Phylogenomics reveals the evolutionary origins of lichenization in chlorophyte algae.</title>
        <authorList>
            <person name="Puginier C."/>
            <person name="Libourel C."/>
            <person name="Otte J."/>
            <person name="Skaloud P."/>
            <person name="Haon M."/>
            <person name="Grisel S."/>
            <person name="Petersen M."/>
            <person name="Berrin J.G."/>
            <person name="Delaux P.M."/>
            <person name="Dal Grande F."/>
            <person name="Keller J."/>
        </authorList>
    </citation>
    <scope>NUCLEOTIDE SEQUENCE [LARGE SCALE GENOMIC DNA]</scope>
    <source>
        <strain evidence="1 2">SAG 2036</strain>
    </source>
</reference>
<sequence length="198" mass="21817">MPSNRQRGAVSKWPELSRQQILEILRETGVNVNKAAGPYLRKVFRETLVEIQGIASHWVEIDPSSWPSLQADDDFVSAFDLNLSLGELQAASDALNTTGQGLGAYLDFREETARVHRGAPADYMAAVNRVTGSDSMYTGPSHTADIRPVDAMLLSEVLLANSARLSEGYKQRCKSEWGLEGSPFETARQFRTAAMSVR</sequence>